<organism evidence="1 2">
    <name type="scientific">Paenibacillus catalpae</name>
    <dbReference type="NCBI Taxonomy" id="1045775"/>
    <lineage>
        <taxon>Bacteria</taxon>
        <taxon>Bacillati</taxon>
        <taxon>Bacillota</taxon>
        <taxon>Bacilli</taxon>
        <taxon>Bacillales</taxon>
        <taxon>Paenibacillaceae</taxon>
        <taxon>Paenibacillus</taxon>
    </lineage>
</organism>
<sequence>MKPDSKNLSFADCMGEKLKSEVVRQLSEDLKFYGIIQSEYRFDWSDCCIEGHLTKYLDGAVENFSNIMVFNANDELIADGWMEFIHEDDIFIAYWEFLDKFQGGQDMVKT</sequence>
<dbReference type="OrthoDB" id="883339at2"/>
<name>A0A1I1UQ52_9BACL</name>
<protein>
    <submittedName>
        <fullName evidence="1">Uncharacterized protein</fullName>
    </submittedName>
</protein>
<dbReference type="Proteomes" id="UP000198855">
    <property type="component" value="Unassembled WGS sequence"/>
</dbReference>
<evidence type="ECO:0000313" key="2">
    <source>
        <dbReference type="Proteomes" id="UP000198855"/>
    </source>
</evidence>
<reference evidence="2" key="1">
    <citation type="submission" date="2016-10" db="EMBL/GenBank/DDBJ databases">
        <authorList>
            <person name="Varghese N."/>
            <person name="Submissions S."/>
        </authorList>
    </citation>
    <scope>NUCLEOTIDE SEQUENCE [LARGE SCALE GENOMIC DNA]</scope>
    <source>
        <strain evidence="2">CGMCC 1.10784</strain>
    </source>
</reference>
<keyword evidence="2" id="KW-1185">Reference proteome</keyword>
<evidence type="ECO:0000313" key="1">
    <source>
        <dbReference type="EMBL" id="SFD72834.1"/>
    </source>
</evidence>
<dbReference type="EMBL" id="FOMT01000001">
    <property type="protein sequence ID" value="SFD72834.1"/>
    <property type="molecule type" value="Genomic_DNA"/>
</dbReference>
<proteinExistence type="predicted"/>
<accession>A0A1I1UQ52</accession>
<dbReference type="AlphaFoldDB" id="A0A1I1UQ52"/>
<gene>
    <name evidence="1" type="ORF">SAMN05216378_1166</name>
</gene>
<dbReference type="RefSeq" id="WP_091182003.1">
    <property type="nucleotide sequence ID" value="NZ_FOMT01000001.1"/>
</dbReference>